<dbReference type="Proteomes" id="UP000050795">
    <property type="component" value="Unassembled WGS sequence"/>
</dbReference>
<protein>
    <submittedName>
        <fullName evidence="3">WAP domain-containing protein</fullName>
    </submittedName>
</protein>
<feature type="region of interest" description="Disordered" evidence="1">
    <location>
        <begin position="1"/>
        <end position="66"/>
    </location>
</feature>
<organism evidence="2 3">
    <name type="scientific">Trichobilharzia regenti</name>
    <name type="common">Nasal bird schistosome</name>
    <dbReference type="NCBI Taxonomy" id="157069"/>
    <lineage>
        <taxon>Eukaryota</taxon>
        <taxon>Metazoa</taxon>
        <taxon>Spiralia</taxon>
        <taxon>Lophotrochozoa</taxon>
        <taxon>Platyhelminthes</taxon>
        <taxon>Trematoda</taxon>
        <taxon>Digenea</taxon>
        <taxon>Strigeidida</taxon>
        <taxon>Schistosomatoidea</taxon>
        <taxon>Schistosomatidae</taxon>
        <taxon>Trichobilharzia</taxon>
    </lineage>
</organism>
<proteinExistence type="predicted"/>
<accession>A0A183VMJ6</accession>
<keyword evidence="2" id="KW-1185">Reference proteome</keyword>
<feature type="compositionally biased region" description="Basic and acidic residues" evidence="1">
    <location>
        <begin position="17"/>
        <end position="66"/>
    </location>
</feature>
<evidence type="ECO:0000313" key="2">
    <source>
        <dbReference type="Proteomes" id="UP000050795"/>
    </source>
</evidence>
<reference evidence="2" key="1">
    <citation type="submission" date="2022-06" db="EMBL/GenBank/DDBJ databases">
        <authorList>
            <person name="Berger JAMES D."/>
            <person name="Berger JAMES D."/>
        </authorList>
    </citation>
    <scope>NUCLEOTIDE SEQUENCE [LARGE SCALE GENOMIC DNA]</scope>
</reference>
<name>A0A183VMJ6_TRIRE</name>
<sequence length="66" mass="7132">MSSHGSHQHHHVAGGPECKDKCPPSEHCTQDCKKPADGKEHAKGQHCDDDCHKPGVGKDHCKDGCH</sequence>
<evidence type="ECO:0000313" key="3">
    <source>
        <dbReference type="WBParaSite" id="TREG1_34390.1"/>
    </source>
</evidence>
<evidence type="ECO:0000256" key="1">
    <source>
        <dbReference type="SAM" id="MobiDB-lite"/>
    </source>
</evidence>
<feature type="compositionally biased region" description="Basic residues" evidence="1">
    <location>
        <begin position="1"/>
        <end position="12"/>
    </location>
</feature>
<dbReference type="AlphaFoldDB" id="A0A183VMJ6"/>
<dbReference type="WBParaSite" id="TREG1_34390.1">
    <property type="protein sequence ID" value="TREG1_34390.1"/>
    <property type="gene ID" value="TREG1_34390"/>
</dbReference>
<dbReference type="OrthoDB" id="6219387at2759"/>
<reference evidence="3" key="2">
    <citation type="submission" date="2023-11" db="UniProtKB">
        <authorList>
            <consortium name="WormBaseParasite"/>
        </authorList>
    </citation>
    <scope>IDENTIFICATION</scope>
</reference>